<name>A0A1T2XN68_9BACL</name>
<comment type="subcellular location">
    <subcellularLocation>
        <location evidence="1">Cell membrane</location>
        <topology evidence="1">Multi-pass membrane protein</topology>
    </subcellularLocation>
</comment>
<dbReference type="PANTHER" id="PTHR34220">
    <property type="entry name" value="SENSOR HISTIDINE KINASE YPDA"/>
    <property type="match status" value="1"/>
</dbReference>
<keyword evidence="3" id="KW-0597">Phosphoprotein</keyword>
<dbReference type="STRING" id="1324314.BVG16_03040"/>
<dbReference type="InterPro" id="IPR003594">
    <property type="entry name" value="HATPase_dom"/>
</dbReference>
<dbReference type="InterPro" id="IPR010559">
    <property type="entry name" value="Sig_transdc_His_kin_internal"/>
</dbReference>
<dbReference type="SMART" id="SM00304">
    <property type="entry name" value="HAMP"/>
    <property type="match status" value="1"/>
</dbReference>
<dbReference type="CDD" id="cd06225">
    <property type="entry name" value="HAMP"/>
    <property type="match status" value="1"/>
</dbReference>
<dbReference type="SUPFAM" id="SSF55874">
    <property type="entry name" value="ATPase domain of HSP90 chaperone/DNA topoisomerase II/histidine kinase"/>
    <property type="match status" value="1"/>
</dbReference>
<dbReference type="GO" id="GO:0000155">
    <property type="term" value="F:phosphorelay sensor kinase activity"/>
    <property type="evidence" value="ECO:0007669"/>
    <property type="project" value="InterPro"/>
</dbReference>
<keyword evidence="7" id="KW-0812">Transmembrane</keyword>
<dbReference type="Gene3D" id="3.30.565.10">
    <property type="entry name" value="Histidine kinase-like ATPase, C-terminal domain"/>
    <property type="match status" value="1"/>
</dbReference>
<keyword evidence="4" id="KW-0808">Transferase</keyword>
<dbReference type="RefSeq" id="WP_078497038.1">
    <property type="nucleotide sequence ID" value="NZ_MSZX01000001.1"/>
</dbReference>
<keyword evidence="7" id="KW-1133">Transmembrane helix</keyword>
<dbReference type="GO" id="GO:0005886">
    <property type="term" value="C:plasma membrane"/>
    <property type="evidence" value="ECO:0007669"/>
    <property type="project" value="UniProtKB-SubCell"/>
</dbReference>
<evidence type="ECO:0000256" key="3">
    <source>
        <dbReference type="ARBA" id="ARBA00022553"/>
    </source>
</evidence>
<evidence type="ECO:0000256" key="2">
    <source>
        <dbReference type="ARBA" id="ARBA00022475"/>
    </source>
</evidence>
<dbReference type="Pfam" id="PF06580">
    <property type="entry name" value="His_kinase"/>
    <property type="match status" value="1"/>
</dbReference>
<evidence type="ECO:0000256" key="1">
    <source>
        <dbReference type="ARBA" id="ARBA00004651"/>
    </source>
</evidence>
<evidence type="ECO:0000256" key="6">
    <source>
        <dbReference type="ARBA" id="ARBA00023136"/>
    </source>
</evidence>
<organism evidence="9 10">
    <name type="scientific">Paenibacillus selenitireducens</name>
    <dbReference type="NCBI Taxonomy" id="1324314"/>
    <lineage>
        <taxon>Bacteria</taxon>
        <taxon>Bacillati</taxon>
        <taxon>Bacillota</taxon>
        <taxon>Bacilli</taxon>
        <taxon>Bacillales</taxon>
        <taxon>Paenibacillaceae</taxon>
        <taxon>Paenibacillus</taxon>
    </lineage>
</organism>
<evidence type="ECO:0000256" key="7">
    <source>
        <dbReference type="SAM" id="Phobius"/>
    </source>
</evidence>
<gene>
    <name evidence="9" type="ORF">BVG16_03040</name>
</gene>
<evidence type="ECO:0000256" key="4">
    <source>
        <dbReference type="ARBA" id="ARBA00022679"/>
    </source>
</evidence>
<reference evidence="9 10" key="1">
    <citation type="submission" date="2017-01" db="EMBL/GenBank/DDBJ databases">
        <title>Genome analysis of Paenibacillus selenitrireducens ES3-24.</title>
        <authorList>
            <person name="Xu D."/>
            <person name="Yao R."/>
            <person name="Zheng S."/>
        </authorList>
    </citation>
    <scope>NUCLEOTIDE SEQUENCE [LARGE SCALE GENOMIC DNA]</scope>
    <source>
        <strain evidence="9 10">ES3-24</strain>
    </source>
</reference>
<dbReference type="OrthoDB" id="9776552at2"/>
<proteinExistence type="predicted"/>
<keyword evidence="2" id="KW-1003">Cell membrane</keyword>
<sequence>MNLRFKLFTAFLSLIIIPLVVIGTSAYFFISDMIEKKYSQQSEITLKAISQSANILFMEMDKVTDSTIASKAIQDVLLNGSAYAENDPIKMNKLQTEFRDMLVLHPSVSFAYMYTFRDSGITKIYSRGNSNEMDFEAFKHYSLYRTVIQRDGIPKWVGPYEHPELTGDESVFTQIRVVKDISTLANQGVLFVQIKSSGLESLFRTFRVDQDAHDIRFFIVNDEGLVYFDSSNQLQKDNIKNYLKKNVKLGKSFQSNRMMFDGKESVVSSSGLGRENWHIVSVTSWDSLSREVNLYIKWLAILISLSLLAALLFNLIFMNRITRSITHIVRLMRRVEEGDMWVRMDERGKDEINMLSRGFNQLIDRINELFERVKLEQQHKNKAEMRLLQAQIKPHFLFNTLESINVLAIQNEGRKVSQMVYRLASILRISIQDKEEISISQEIEHLRSYLEIQKFRFTELFDFEINIPDEVMRCTILKLTLQPLVENSIQHGFDGIQFQGIIEVTGSIDGNDVVIMVRDNGIGMSNKQLNKFQYMVTDDTGSFRVEDPVQDERRGLGVRSVADRIRIQYGYRYGLYICSEEQHGTVIQVRIPKYGPGDVNEAKSDARR</sequence>
<keyword evidence="6 7" id="KW-0472">Membrane</keyword>
<protein>
    <submittedName>
        <fullName evidence="9">Two-component sensor histidine kinase</fullName>
    </submittedName>
</protein>
<dbReference type="Gene3D" id="1.10.8.500">
    <property type="entry name" value="HAMP domain in histidine kinase"/>
    <property type="match status" value="1"/>
</dbReference>
<dbReference type="AlphaFoldDB" id="A0A1T2XN68"/>
<dbReference type="PROSITE" id="PS50885">
    <property type="entry name" value="HAMP"/>
    <property type="match status" value="1"/>
</dbReference>
<dbReference type="InterPro" id="IPR003660">
    <property type="entry name" value="HAMP_dom"/>
</dbReference>
<evidence type="ECO:0000313" key="9">
    <source>
        <dbReference type="EMBL" id="OPA81307.1"/>
    </source>
</evidence>
<keyword evidence="10" id="KW-1185">Reference proteome</keyword>
<dbReference type="Pfam" id="PF00672">
    <property type="entry name" value="HAMP"/>
    <property type="match status" value="1"/>
</dbReference>
<dbReference type="Pfam" id="PF02518">
    <property type="entry name" value="HATPase_c"/>
    <property type="match status" value="1"/>
</dbReference>
<keyword evidence="5 9" id="KW-0418">Kinase</keyword>
<feature type="transmembrane region" description="Helical" evidence="7">
    <location>
        <begin position="7"/>
        <end position="30"/>
    </location>
</feature>
<feature type="transmembrane region" description="Helical" evidence="7">
    <location>
        <begin position="295"/>
        <end position="317"/>
    </location>
</feature>
<evidence type="ECO:0000313" key="10">
    <source>
        <dbReference type="Proteomes" id="UP000190188"/>
    </source>
</evidence>
<feature type="domain" description="HAMP" evidence="8">
    <location>
        <begin position="319"/>
        <end position="371"/>
    </location>
</feature>
<dbReference type="EMBL" id="MSZX01000001">
    <property type="protein sequence ID" value="OPA81307.1"/>
    <property type="molecule type" value="Genomic_DNA"/>
</dbReference>
<dbReference type="Proteomes" id="UP000190188">
    <property type="component" value="Unassembled WGS sequence"/>
</dbReference>
<dbReference type="SUPFAM" id="SSF158472">
    <property type="entry name" value="HAMP domain-like"/>
    <property type="match status" value="1"/>
</dbReference>
<evidence type="ECO:0000256" key="5">
    <source>
        <dbReference type="ARBA" id="ARBA00022777"/>
    </source>
</evidence>
<dbReference type="InterPro" id="IPR036890">
    <property type="entry name" value="HATPase_C_sf"/>
</dbReference>
<dbReference type="Gene3D" id="3.30.450.20">
    <property type="entry name" value="PAS domain"/>
    <property type="match status" value="1"/>
</dbReference>
<comment type="caution">
    <text evidence="9">The sequence shown here is derived from an EMBL/GenBank/DDBJ whole genome shotgun (WGS) entry which is preliminary data.</text>
</comment>
<dbReference type="PANTHER" id="PTHR34220:SF7">
    <property type="entry name" value="SENSOR HISTIDINE KINASE YPDA"/>
    <property type="match status" value="1"/>
</dbReference>
<evidence type="ECO:0000259" key="8">
    <source>
        <dbReference type="PROSITE" id="PS50885"/>
    </source>
</evidence>
<accession>A0A1T2XN68</accession>
<dbReference type="InterPro" id="IPR050640">
    <property type="entry name" value="Bact_2-comp_sensor_kinase"/>
</dbReference>